<dbReference type="EMBL" id="LVWA01000005">
    <property type="protein sequence ID" value="OKL39838.1"/>
    <property type="molecule type" value="Genomic_DNA"/>
</dbReference>
<dbReference type="InterPro" id="IPR010432">
    <property type="entry name" value="RDD"/>
</dbReference>
<evidence type="ECO:0000256" key="3">
    <source>
        <dbReference type="ARBA" id="ARBA00022692"/>
    </source>
</evidence>
<evidence type="ECO:0000256" key="5">
    <source>
        <dbReference type="ARBA" id="ARBA00023136"/>
    </source>
</evidence>
<keyword evidence="9" id="KW-1185">Reference proteome</keyword>
<feature type="transmembrane region" description="Helical" evidence="6">
    <location>
        <begin position="60"/>
        <end position="78"/>
    </location>
</feature>
<protein>
    <recommendedName>
        <fullName evidence="7">RDD domain-containing protein</fullName>
    </recommendedName>
</protein>
<dbReference type="GO" id="GO:0005886">
    <property type="term" value="C:plasma membrane"/>
    <property type="evidence" value="ECO:0007669"/>
    <property type="project" value="UniProtKB-SubCell"/>
</dbReference>
<evidence type="ECO:0000313" key="8">
    <source>
        <dbReference type="EMBL" id="OKL39838.1"/>
    </source>
</evidence>
<accession>A0A1Q5PC78</accession>
<dbReference type="AlphaFoldDB" id="A0A1Q5PC78"/>
<keyword evidence="5 6" id="KW-0472">Membrane</keyword>
<keyword evidence="2" id="KW-1003">Cell membrane</keyword>
<evidence type="ECO:0000256" key="4">
    <source>
        <dbReference type="ARBA" id="ARBA00022989"/>
    </source>
</evidence>
<feature type="domain" description="RDD" evidence="7">
    <location>
        <begin position="17"/>
        <end position="145"/>
    </location>
</feature>
<feature type="transmembrane region" description="Helical" evidence="6">
    <location>
        <begin position="113"/>
        <end position="132"/>
    </location>
</feature>
<evidence type="ECO:0000256" key="6">
    <source>
        <dbReference type="SAM" id="Phobius"/>
    </source>
</evidence>
<reference evidence="8 9" key="1">
    <citation type="submission" date="2016-03" db="EMBL/GenBank/DDBJ databases">
        <title>Genome sequence of Pontibacter sp. nov., of the family cytophagaceae, isolated from marine sediment of the Yellow Sea, China.</title>
        <authorList>
            <person name="Zhang G."/>
            <person name="Zhang R."/>
        </authorList>
    </citation>
    <scope>NUCLEOTIDE SEQUENCE [LARGE SCALE GENOMIC DNA]</scope>
    <source>
        <strain evidence="8 9">S10-8</strain>
    </source>
</reference>
<dbReference type="RefSeq" id="WP_073851944.1">
    <property type="nucleotide sequence ID" value="NZ_LVWA01000005.1"/>
</dbReference>
<dbReference type="InterPro" id="IPR051791">
    <property type="entry name" value="Pra-immunoreactive"/>
</dbReference>
<keyword evidence="3 6" id="KW-0812">Transmembrane</keyword>
<comment type="caution">
    <text evidence="8">The sequence shown here is derived from an EMBL/GenBank/DDBJ whole genome shotgun (WGS) entry which is preliminary data.</text>
</comment>
<feature type="transmembrane region" description="Helical" evidence="6">
    <location>
        <begin position="25"/>
        <end position="48"/>
    </location>
</feature>
<dbReference type="PANTHER" id="PTHR36115:SF6">
    <property type="entry name" value="PROLINE-RICH ANTIGEN HOMOLOG"/>
    <property type="match status" value="1"/>
</dbReference>
<gene>
    <name evidence="8" type="ORF">A3841_15785</name>
</gene>
<evidence type="ECO:0000313" key="9">
    <source>
        <dbReference type="Proteomes" id="UP000186551"/>
    </source>
</evidence>
<organism evidence="8 9">
    <name type="scientific">Pontibacter flavimaris</name>
    <dbReference type="NCBI Taxonomy" id="1797110"/>
    <lineage>
        <taxon>Bacteria</taxon>
        <taxon>Pseudomonadati</taxon>
        <taxon>Bacteroidota</taxon>
        <taxon>Cytophagia</taxon>
        <taxon>Cytophagales</taxon>
        <taxon>Hymenobacteraceae</taxon>
        <taxon>Pontibacter</taxon>
    </lineage>
</organism>
<evidence type="ECO:0000259" key="7">
    <source>
        <dbReference type="Pfam" id="PF06271"/>
    </source>
</evidence>
<sequence>MQLYRNEEEKNPIALTYASFWKRMAAIFVDALTISIFMNLFILPILGIDTLPELTDTEGRLQLQGLAALIGWLYYAGFESSSRQATPGKQIFGIFVTDTEGYRISFARASGRYFGKMLSGFILLIGYLMAAFTERRQALHDKLANTLVLQHPGNKEV</sequence>
<comment type="subcellular location">
    <subcellularLocation>
        <location evidence="1">Cell membrane</location>
        <topology evidence="1">Multi-pass membrane protein</topology>
    </subcellularLocation>
</comment>
<proteinExistence type="predicted"/>
<dbReference type="STRING" id="1797110.A3841_15785"/>
<dbReference type="Proteomes" id="UP000186551">
    <property type="component" value="Unassembled WGS sequence"/>
</dbReference>
<dbReference type="PANTHER" id="PTHR36115">
    <property type="entry name" value="PROLINE-RICH ANTIGEN HOMOLOG-RELATED"/>
    <property type="match status" value="1"/>
</dbReference>
<evidence type="ECO:0000256" key="1">
    <source>
        <dbReference type="ARBA" id="ARBA00004651"/>
    </source>
</evidence>
<evidence type="ECO:0000256" key="2">
    <source>
        <dbReference type="ARBA" id="ARBA00022475"/>
    </source>
</evidence>
<dbReference type="OrthoDB" id="9793824at2"/>
<keyword evidence="4 6" id="KW-1133">Transmembrane helix</keyword>
<dbReference type="Pfam" id="PF06271">
    <property type="entry name" value="RDD"/>
    <property type="match status" value="1"/>
</dbReference>
<name>A0A1Q5PC78_9BACT</name>